<dbReference type="RefSeq" id="WP_301201237.1">
    <property type="nucleotide sequence ID" value="NZ_JAPDPI010000038.1"/>
</dbReference>
<comment type="subcellular location">
    <subcellularLocation>
        <location evidence="1">Cell outer membrane</location>
    </subcellularLocation>
</comment>
<gene>
    <name evidence="8" type="ORF">OM074_15960</name>
</gene>
<evidence type="ECO:0000313" key="9">
    <source>
        <dbReference type="Proteomes" id="UP001207408"/>
    </source>
</evidence>
<keyword evidence="4" id="KW-0472">Membrane</keyword>
<dbReference type="Pfam" id="PF14322">
    <property type="entry name" value="SusD-like_3"/>
    <property type="match status" value="1"/>
</dbReference>
<organism evidence="8 9">
    <name type="scientific">Plebeiibacterium marinum</name>
    <dbReference type="NCBI Taxonomy" id="2992111"/>
    <lineage>
        <taxon>Bacteria</taxon>
        <taxon>Pseudomonadati</taxon>
        <taxon>Bacteroidota</taxon>
        <taxon>Bacteroidia</taxon>
        <taxon>Marinilabiliales</taxon>
        <taxon>Marinilabiliaceae</taxon>
        <taxon>Plebeiibacterium</taxon>
    </lineage>
</organism>
<dbReference type="EMBL" id="JAPDPI010000038">
    <property type="protein sequence ID" value="MCW3807132.1"/>
    <property type="molecule type" value="Genomic_DNA"/>
</dbReference>
<proteinExistence type="inferred from homology"/>
<dbReference type="GO" id="GO:0009279">
    <property type="term" value="C:cell outer membrane"/>
    <property type="evidence" value="ECO:0007669"/>
    <property type="project" value="UniProtKB-SubCell"/>
</dbReference>
<comment type="similarity">
    <text evidence="2">Belongs to the SusD family.</text>
</comment>
<accession>A0AAE3MGC0</accession>
<dbReference type="Gene3D" id="2.20.20.130">
    <property type="match status" value="1"/>
</dbReference>
<dbReference type="AlphaFoldDB" id="A0AAE3MGC0"/>
<keyword evidence="3" id="KW-0732">Signal</keyword>
<evidence type="ECO:0000256" key="2">
    <source>
        <dbReference type="ARBA" id="ARBA00006275"/>
    </source>
</evidence>
<dbReference type="InterPro" id="IPR011990">
    <property type="entry name" value="TPR-like_helical_dom_sf"/>
</dbReference>
<evidence type="ECO:0000313" key="8">
    <source>
        <dbReference type="EMBL" id="MCW3807132.1"/>
    </source>
</evidence>
<evidence type="ECO:0000256" key="5">
    <source>
        <dbReference type="ARBA" id="ARBA00023237"/>
    </source>
</evidence>
<dbReference type="InterPro" id="IPR012944">
    <property type="entry name" value="SusD_RagB_dom"/>
</dbReference>
<keyword evidence="9" id="KW-1185">Reference proteome</keyword>
<dbReference type="Proteomes" id="UP001207408">
    <property type="component" value="Unassembled WGS sequence"/>
</dbReference>
<dbReference type="Pfam" id="PF07980">
    <property type="entry name" value="SusD_RagB"/>
    <property type="match status" value="1"/>
</dbReference>
<name>A0AAE3MGC0_9BACT</name>
<evidence type="ECO:0000256" key="3">
    <source>
        <dbReference type="ARBA" id="ARBA00022729"/>
    </source>
</evidence>
<feature type="domain" description="RagB/SusD" evidence="6">
    <location>
        <begin position="357"/>
        <end position="447"/>
    </location>
</feature>
<evidence type="ECO:0000256" key="1">
    <source>
        <dbReference type="ARBA" id="ARBA00004442"/>
    </source>
</evidence>
<evidence type="ECO:0000259" key="6">
    <source>
        <dbReference type="Pfam" id="PF07980"/>
    </source>
</evidence>
<reference evidence="8" key="1">
    <citation type="submission" date="2022-10" db="EMBL/GenBank/DDBJ databases">
        <authorList>
            <person name="Yu W.X."/>
        </authorList>
    </citation>
    <scope>NUCLEOTIDE SEQUENCE</scope>
    <source>
        <strain evidence="8">D04</strain>
    </source>
</reference>
<dbReference type="Gene3D" id="1.25.40.900">
    <property type="match status" value="1"/>
</dbReference>
<comment type="caution">
    <text evidence="8">The sequence shown here is derived from an EMBL/GenBank/DDBJ whole genome shotgun (WGS) entry which is preliminary data.</text>
</comment>
<evidence type="ECO:0000259" key="7">
    <source>
        <dbReference type="Pfam" id="PF14322"/>
    </source>
</evidence>
<feature type="domain" description="SusD-like N-terminal" evidence="7">
    <location>
        <begin position="22"/>
        <end position="215"/>
    </location>
</feature>
<protein>
    <submittedName>
        <fullName evidence="8">RagB/SusD family nutrient uptake outer membrane protein</fullName>
    </submittedName>
</protein>
<dbReference type="SUPFAM" id="SSF48452">
    <property type="entry name" value="TPR-like"/>
    <property type="match status" value="1"/>
</dbReference>
<dbReference type="Gene3D" id="1.25.40.390">
    <property type="match status" value="1"/>
</dbReference>
<dbReference type="InterPro" id="IPR033985">
    <property type="entry name" value="SusD-like_N"/>
</dbReference>
<evidence type="ECO:0000256" key="4">
    <source>
        <dbReference type="ARBA" id="ARBA00023136"/>
    </source>
</evidence>
<keyword evidence="5" id="KW-0998">Cell outer membrane</keyword>
<sequence>MKKYYYIAFTLLLILPMFSCEKWLDVSPKTEIKSDDNFELEQGFKDALTGVYLLMIDESLYGRELTFGFTDVLAQYYTGIYQTSHAYYYPAQYDYTDNSSVSIINNIWGSAYNAIANLNELIAQLERADKGMFTGRNYELIKGEAYGLRALLHFDLLRLFGESYSANPDGDAIPYVSALGTTVTATSSVSEVIDYALNDLQIAQENLLADPVIETNSTTATDDESYERDRFYKFNYYAVKLLMARIYLYKQDYDNAYEAAREVINQSYFVWTPETEITTSDEDSRNYILSEELVFALYDSKLRDAYTSYFTTDNGLYMNDENYEGLFELHKSGYYGDYRYTYLTELLTDVDVRFSTKLKQPTGSGTAYLYKMPMMRLSEAYYIAAECALDEEDITQSVSYLNAVRLQRNIPDQLSESLTKAEVLDEIYKEYAKEFMCEGQLFYYFKRRNTEYIPVPSVSGGSLTYSYVVPNYVLPLPDDEIEYGGR</sequence>